<dbReference type="RefSeq" id="WP_128221704.1">
    <property type="nucleotide sequence ID" value="NZ_CP034929.1"/>
</dbReference>
<dbReference type="SUPFAM" id="SSF101898">
    <property type="entry name" value="NHL repeat"/>
    <property type="match status" value="1"/>
</dbReference>
<gene>
    <name evidence="2" type="ORF">ACFPWU_10555</name>
</gene>
<name>A0ABW1R0D9_9ACTN</name>
<evidence type="ECO:0000313" key="3">
    <source>
        <dbReference type="Proteomes" id="UP001596098"/>
    </source>
</evidence>
<feature type="chain" id="PRO_5045063513" description="Superoxide dismutase" evidence="1">
    <location>
        <begin position="25"/>
        <end position="295"/>
    </location>
</feature>
<protein>
    <recommendedName>
        <fullName evidence="4">Superoxide dismutase</fullName>
    </recommendedName>
</protein>
<accession>A0ABW1R0D9</accession>
<evidence type="ECO:0008006" key="4">
    <source>
        <dbReference type="Google" id="ProtNLM"/>
    </source>
</evidence>
<keyword evidence="1" id="KW-0732">Signal</keyword>
<feature type="signal peptide" evidence="1">
    <location>
        <begin position="1"/>
        <end position="24"/>
    </location>
</feature>
<keyword evidence="3" id="KW-1185">Reference proteome</keyword>
<sequence length="295" mass="31306">MHAWMLTTALAAPFVVGAVAQANAEPVGGVGESRVEFRFTDRLVAESSGLVATDVDGERLFATVNDSGDSGRVFTVDPTTGDTVGVTRFTPDPRDVEALAPAGDGHVWVGDIGDNLAARDHVRVTKVPLGRGDIDAGTGESYRLAYPDGARDAESLIAHPVTGRLYVVSKKVFGGSVYAAPETLDPDGVNVMEKIGSAPMIVTDAAFSPSGEYVLMRGYSHLWVKTFPGLETVADLTLPRQPQGEGLAVDDEGRVYVCTEGLDTPVLRVGLPVGVENEIAGGSFFWKLHWRALPR</sequence>
<evidence type="ECO:0000256" key="1">
    <source>
        <dbReference type="SAM" id="SignalP"/>
    </source>
</evidence>
<comment type="caution">
    <text evidence="2">The sequence shown here is derived from an EMBL/GenBank/DDBJ whole genome shotgun (WGS) entry which is preliminary data.</text>
</comment>
<evidence type="ECO:0000313" key="2">
    <source>
        <dbReference type="EMBL" id="MFC6154096.1"/>
    </source>
</evidence>
<dbReference type="Proteomes" id="UP001596098">
    <property type="component" value="Unassembled WGS sequence"/>
</dbReference>
<reference evidence="3" key="1">
    <citation type="journal article" date="2019" name="Int. J. Syst. Evol. Microbiol.">
        <title>The Global Catalogue of Microorganisms (GCM) 10K type strain sequencing project: providing services to taxonomists for standard genome sequencing and annotation.</title>
        <authorList>
            <consortium name="The Broad Institute Genomics Platform"/>
            <consortium name="The Broad Institute Genome Sequencing Center for Infectious Disease"/>
            <person name="Wu L."/>
            <person name="Ma J."/>
        </authorList>
    </citation>
    <scope>NUCLEOTIDE SEQUENCE [LARGE SCALE GENOMIC DNA]</scope>
    <source>
        <strain evidence="3">DFY28</strain>
    </source>
</reference>
<proteinExistence type="predicted"/>
<dbReference type="EMBL" id="JBHSQI010000005">
    <property type="protein sequence ID" value="MFC6154096.1"/>
    <property type="molecule type" value="Genomic_DNA"/>
</dbReference>
<organism evidence="2 3">
    <name type="scientific">Nocardioides yefusunii</name>
    <dbReference type="NCBI Taxonomy" id="2500546"/>
    <lineage>
        <taxon>Bacteria</taxon>
        <taxon>Bacillati</taxon>
        <taxon>Actinomycetota</taxon>
        <taxon>Actinomycetes</taxon>
        <taxon>Propionibacteriales</taxon>
        <taxon>Nocardioidaceae</taxon>
        <taxon>Nocardioides</taxon>
    </lineage>
</organism>